<dbReference type="SUPFAM" id="SSF52540">
    <property type="entry name" value="P-loop containing nucleoside triphosphate hydrolases"/>
    <property type="match status" value="1"/>
</dbReference>
<feature type="region of interest" description="Disordered" evidence="7">
    <location>
        <begin position="140"/>
        <end position="161"/>
    </location>
</feature>
<dbReference type="Pfam" id="PF00225">
    <property type="entry name" value="Kinesin"/>
    <property type="match status" value="1"/>
</dbReference>
<dbReference type="GO" id="GO:0007052">
    <property type="term" value="P:mitotic spindle organization"/>
    <property type="evidence" value="ECO:0007669"/>
    <property type="project" value="TreeGrafter"/>
</dbReference>
<proteinExistence type="inferred from homology"/>
<evidence type="ECO:0000256" key="1">
    <source>
        <dbReference type="ARBA" id="ARBA00004245"/>
    </source>
</evidence>
<dbReference type="GO" id="GO:0007018">
    <property type="term" value="P:microtubule-based movement"/>
    <property type="evidence" value="ECO:0007669"/>
    <property type="project" value="InterPro"/>
</dbReference>
<feature type="domain" description="Kinesin motor" evidence="8">
    <location>
        <begin position="1"/>
        <end position="53"/>
    </location>
</feature>
<dbReference type="InterPro" id="IPR027640">
    <property type="entry name" value="Kinesin-like_fam"/>
</dbReference>
<evidence type="ECO:0000256" key="4">
    <source>
        <dbReference type="ARBA" id="ARBA00023212"/>
    </source>
</evidence>
<feature type="compositionally biased region" description="Basic and acidic residues" evidence="7">
    <location>
        <begin position="387"/>
        <end position="410"/>
    </location>
</feature>
<organism evidence="9 10">
    <name type="scientific">Ditylenchus dipsaci</name>
    <dbReference type="NCBI Taxonomy" id="166011"/>
    <lineage>
        <taxon>Eukaryota</taxon>
        <taxon>Metazoa</taxon>
        <taxon>Ecdysozoa</taxon>
        <taxon>Nematoda</taxon>
        <taxon>Chromadorea</taxon>
        <taxon>Rhabditida</taxon>
        <taxon>Tylenchina</taxon>
        <taxon>Tylenchomorpha</taxon>
        <taxon>Sphaerularioidea</taxon>
        <taxon>Anguinidae</taxon>
        <taxon>Anguininae</taxon>
        <taxon>Ditylenchus</taxon>
    </lineage>
</organism>
<evidence type="ECO:0000256" key="6">
    <source>
        <dbReference type="SAM" id="Coils"/>
    </source>
</evidence>
<evidence type="ECO:0000259" key="8">
    <source>
        <dbReference type="PROSITE" id="PS50067"/>
    </source>
</evidence>
<dbReference type="PROSITE" id="PS50067">
    <property type="entry name" value="KINESIN_MOTOR_2"/>
    <property type="match status" value="1"/>
</dbReference>
<evidence type="ECO:0000256" key="2">
    <source>
        <dbReference type="ARBA" id="ARBA00022741"/>
    </source>
</evidence>
<evidence type="ECO:0000256" key="7">
    <source>
        <dbReference type="SAM" id="MobiDB-lite"/>
    </source>
</evidence>
<dbReference type="InterPro" id="IPR001752">
    <property type="entry name" value="Kinesin_motor_dom"/>
</dbReference>
<keyword evidence="3" id="KW-0067">ATP-binding</keyword>
<dbReference type="GO" id="GO:0005875">
    <property type="term" value="C:microtubule associated complex"/>
    <property type="evidence" value="ECO:0007669"/>
    <property type="project" value="TreeGrafter"/>
</dbReference>
<feature type="coiled-coil region" evidence="6">
    <location>
        <begin position="207"/>
        <end position="335"/>
    </location>
</feature>
<dbReference type="GO" id="GO:0003777">
    <property type="term" value="F:microtubule motor activity"/>
    <property type="evidence" value="ECO:0007669"/>
    <property type="project" value="InterPro"/>
</dbReference>
<accession>A0A915EFD2</accession>
<keyword evidence="4" id="KW-0206">Cytoskeleton</keyword>
<dbReference type="AlphaFoldDB" id="A0A915EFD2"/>
<name>A0A915EFD2_9BILA</name>
<dbReference type="PANTHER" id="PTHR47969">
    <property type="entry name" value="CHROMOSOME-ASSOCIATED KINESIN KIF4A-RELATED"/>
    <property type="match status" value="1"/>
</dbReference>
<dbReference type="Proteomes" id="UP000887574">
    <property type="component" value="Unplaced"/>
</dbReference>
<evidence type="ECO:0000256" key="3">
    <source>
        <dbReference type="ARBA" id="ARBA00022840"/>
    </source>
</evidence>
<keyword evidence="9" id="KW-1185">Reference proteome</keyword>
<evidence type="ECO:0000313" key="9">
    <source>
        <dbReference type="Proteomes" id="UP000887574"/>
    </source>
</evidence>
<dbReference type="Gene3D" id="3.40.850.10">
    <property type="entry name" value="Kinesin motor domain"/>
    <property type="match status" value="1"/>
</dbReference>
<dbReference type="Pfam" id="PF25764">
    <property type="entry name" value="KIF21A_4th"/>
    <property type="match status" value="1"/>
</dbReference>
<dbReference type="PANTHER" id="PTHR47969:SF28">
    <property type="entry name" value="KINESIN-LIKE PROTEIN KIF21B"/>
    <property type="match status" value="1"/>
</dbReference>
<dbReference type="GO" id="GO:0005524">
    <property type="term" value="F:ATP binding"/>
    <property type="evidence" value="ECO:0007669"/>
    <property type="project" value="UniProtKB-KW"/>
</dbReference>
<comment type="caution">
    <text evidence="5">Lacks conserved residue(s) required for the propagation of feature annotation.</text>
</comment>
<keyword evidence="4" id="KW-0963">Cytoplasm</keyword>
<reference evidence="10" key="1">
    <citation type="submission" date="2022-11" db="UniProtKB">
        <authorList>
            <consortium name="WormBaseParasite"/>
        </authorList>
    </citation>
    <scope>IDENTIFICATION</scope>
</reference>
<sequence>MHVPYRDSKLTRLLQDSLGGNSRTLMIACASPSDVDFVETLNTLNYANRAKNIKNKVVANQDKSSKLIRQPFYNAMGKKLTGEDGQEIVNDQYLENVSLQHENNRLRTRIKALDETIDILRTRSIQLQQNLEMAKLGELGTAQEGGDNPSSNGEGAEKGSSITSAIRGYIEELEDSESRTSVQKSRSRVRQQCATSPCMINSTTAANNNTTSLIKAAKREIRQQKKLAAMQANGEEGSNTHILIEEEYEEALEEDDMEDAADEEEDEEDEAVELVISKERDQLCNDLASLQEDISIKEMLVAEIQQKDRRLKQMQQDYERKMIELTERISNIAAERDKIIADITSKAGGKQSEEKVKQVKDDYEKKIGSLKWSSRNTRDANAAEQADAGHAENPERDSGNEEKQDNREPDPPTQSSAAQKAEAIKRKTEECQRLREKQRQTEGIGGARRVNLNQTTTISHPMNTTMVLNGRNLNFTPVRNPRLSSLNKTFVTASPVAAKKQFSTMEKR</sequence>
<comment type="similarity">
    <text evidence="5">Belongs to the TRAFAC class myosin-kinesin ATPase superfamily. Kinesin family.</text>
</comment>
<evidence type="ECO:0000313" key="10">
    <source>
        <dbReference type="WBParaSite" id="jg5290"/>
    </source>
</evidence>
<dbReference type="WBParaSite" id="jg5290">
    <property type="protein sequence ID" value="jg5290"/>
    <property type="gene ID" value="jg5290"/>
</dbReference>
<protein>
    <submittedName>
        <fullName evidence="10">Kinesin motor domain-containing protein</fullName>
    </submittedName>
</protein>
<comment type="subcellular location">
    <subcellularLocation>
        <location evidence="1">Cytoplasm</location>
        <location evidence="1">Cytoskeleton</location>
    </subcellularLocation>
</comment>
<evidence type="ECO:0000256" key="5">
    <source>
        <dbReference type="PROSITE-ProRule" id="PRU00283"/>
    </source>
</evidence>
<feature type="region of interest" description="Disordered" evidence="7">
    <location>
        <begin position="374"/>
        <end position="430"/>
    </location>
</feature>
<keyword evidence="2" id="KW-0547">Nucleotide-binding</keyword>
<dbReference type="InterPro" id="IPR027417">
    <property type="entry name" value="P-loop_NTPase"/>
</dbReference>
<dbReference type="GO" id="GO:0051231">
    <property type="term" value="P:spindle elongation"/>
    <property type="evidence" value="ECO:0007669"/>
    <property type="project" value="TreeGrafter"/>
</dbReference>
<feature type="coiled-coil region" evidence="6">
    <location>
        <begin position="96"/>
        <end position="130"/>
    </location>
</feature>
<dbReference type="GO" id="GO:0008017">
    <property type="term" value="F:microtubule binding"/>
    <property type="evidence" value="ECO:0007669"/>
    <property type="project" value="InterPro"/>
</dbReference>
<keyword evidence="6" id="KW-0175">Coiled coil</keyword>
<dbReference type="InterPro" id="IPR036961">
    <property type="entry name" value="Kinesin_motor_dom_sf"/>
</dbReference>